<feature type="transmembrane region" description="Helical" evidence="1">
    <location>
        <begin position="6"/>
        <end position="33"/>
    </location>
</feature>
<evidence type="ECO:0000256" key="1">
    <source>
        <dbReference type="SAM" id="Phobius"/>
    </source>
</evidence>
<dbReference type="Proteomes" id="UP000664382">
    <property type="component" value="Unassembled WGS sequence"/>
</dbReference>
<keyword evidence="1" id="KW-0812">Transmembrane</keyword>
<evidence type="ECO:0000313" key="3">
    <source>
        <dbReference type="Proteomes" id="UP000664382"/>
    </source>
</evidence>
<accession>A0A939MNM9</accession>
<name>A0A939MNM9_9MICO</name>
<dbReference type="EMBL" id="JAGDYM010000010">
    <property type="protein sequence ID" value="MBO1902132.1"/>
    <property type="molecule type" value="Genomic_DNA"/>
</dbReference>
<dbReference type="RefSeq" id="WP_208097894.1">
    <property type="nucleotide sequence ID" value="NZ_JAGDYM010000010.1"/>
</dbReference>
<protein>
    <recommendedName>
        <fullName evidence="4">LysE family translocator</fullName>
    </recommendedName>
</protein>
<organism evidence="2 3">
    <name type="scientific">Leucobacter weissii</name>
    <dbReference type="NCBI Taxonomy" id="1983706"/>
    <lineage>
        <taxon>Bacteria</taxon>
        <taxon>Bacillati</taxon>
        <taxon>Actinomycetota</taxon>
        <taxon>Actinomycetes</taxon>
        <taxon>Micrococcales</taxon>
        <taxon>Microbacteriaceae</taxon>
        <taxon>Leucobacter</taxon>
    </lineage>
</organism>
<evidence type="ECO:0008006" key="4">
    <source>
        <dbReference type="Google" id="ProtNLM"/>
    </source>
</evidence>
<sequence>MPSTEALLGFALAPAILIAVPGPRVMFAIARSLSIGGRGGIATVLGGSRRRMALVRGGGGTLMVGLGVGLAVTGRSS</sequence>
<comment type="caution">
    <text evidence="2">The sequence shown here is derived from an EMBL/GenBank/DDBJ whole genome shotgun (WGS) entry which is preliminary data.</text>
</comment>
<proteinExistence type="predicted"/>
<keyword evidence="1" id="KW-1133">Transmembrane helix</keyword>
<dbReference type="AlphaFoldDB" id="A0A939MNM9"/>
<keyword evidence="3" id="KW-1185">Reference proteome</keyword>
<feature type="transmembrane region" description="Helical" evidence="1">
    <location>
        <begin position="53"/>
        <end position="72"/>
    </location>
</feature>
<reference evidence="2" key="1">
    <citation type="submission" date="2021-03" db="EMBL/GenBank/DDBJ databases">
        <title>Leucobacter chromiisoli sp. nov., isolated from chromium-containing soil of chemical plant.</title>
        <authorList>
            <person name="Xu Z."/>
        </authorList>
    </citation>
    <scope>NUCLEOTIDE SEQUENCE</scope>
    <source>
        <strain evidence="2">S27</strain>
    </source>
</reference>
<keyword evidence="1" id="KW-0472">Membrane</keyword>
<evidence type="ECO:0000313" key="2">
    <source>
        <dbReference type="EMBL" id="MBO1902132.1"/>
    </source>
</evidence>
<gene>
    <name evidence="2" type="ORF">J4H92_09250</name>
</gene>